<dbReference type="CDD" id="cd06579">
    <property type="entry name" value="TM_PBP1_transp_AraH_like"/>
    <property type="match status" value="1"/>
</dbReference>
<keyword evidence="3" id="KW-1003">Cell membrane</keyword>
<feature type="transmembrane region" description="Helical" evidence="8">
    <location>
        <begin position="317"/>
        <end position="334"/>
    </location>
</feature>
<evidence type="ECO:0000256" key="2">
    <source>
        <dbReference type="ARBA" id="ARBA00022448"/>
    </source>
</evidence>
<dbReference type="RefSeq" id="WP_094515088.1">
    <property type="nucleotide sequence ID" value="NZ_JBHEEP010000012.1"/>
</dbReference>
<dbReference type="Proteomes" id="UP000216363">
    <property type="component" value="Unassembled WGS sequence"/>
</dbReference>
<evidence type="ECO:0000313" key="12">
    <source>
        <dbReference type="Proteomes" id="UP000435957"/>
    </source>
</evidence>
<dbReference type="EMBL" id="NNRN01000054">
    <property type="protein sequence ID" value="OYR26633.1"/>
    <property type="molecule type" value="Genomic_DNA"/>
</dbReference>
<evidence type="ECO:0000313" key="10">
    <source>
        <dbReference type="EMBL" id="OYR26633.1"/>
    </source>
</evidence>
<comment type="caution">
    <text evidence="10">The sequence shown here is derived from an EMBL/GenBank/DDBJ whole genome shotgun (WGS) entry which is preliminary data.</text>
</comment>
<reference evidence="9 12" key="2">
    <citation type="submission" date="2019-09" db="EMBL/GenBank/DDBJ databases">
        <title>Taxonomic organization of the family Brucellaceae based on a phylogenomic approach.</title>
        <authorList>
            <person name="Leclercq S."/>
            <person name="Cloeckaert A."/>
            <person name="Zygmunt M.S."/>
        </authorList>
    </citation>
    <scope>NUCLEOTIDE SEQUENCE [LARGE SCALE GENOMIC DNA]</scope>
    <source>
        <strain evidence="9 12">LUP23</strain>
    </source>
</reference>
<gene>
    <name evidence="10" type="ORF">CES86_3562</name>
    <name evidence="9" type="ORF">F9L03_15445</name>
</gene>
<feature type="transmembrane region" description="Helical" evidence="8">
    <location>
        <begin position="233"/>
        <end position="252"/>
    </location>
</feature>
<dbReference type="InterPro" id="IPR001851">
    <property type="entry name" value="ABC_transp_permease"/>
</dbReference>
<name>A0A256GHM7_9HYPH</name>
<organism evidence="10 11">
    <name type="scientific">Brucella lupini</name>
    <dbReference type="NCBI Taxonomy" id="255457"/>
    <lineage>
        <taxon>Bacteria</taxon>
        <taxon>Pseudomonadati</taxon>
        <taxon>Pseudomonadota</taxon>
        <taxon>Alphaproteobacteria</taxon>
        <taxon>Hyphomicrobiales</taxon>
        <taxon>Brucellaceae</taxon>
        <taxon>Brucella/Ochrobactrum group</taxon>
        <taxon>Brucella</taxon>
    </lineage>
</organism>
<keyword evidence="2" id="KW-0813">Transport</keyword>
<dbReference type="EMBL" id="WBWF01000011">
    <property type="protein sequence ID" value="KAB2702882.1"/>
    <property type="molecule type" value="Genomic_DNA"/>
</dbReference>
<keyword evidence="5 8" id="KW-0812">Transmembrane</keyword>
<feature type="transmembrane region" description="Helical" evidence="8">
    <location>
        <begin position="22"/>
        <end position="43"/>
    </location>
</feature>
<dbReference type="GO" id="GO:0005886">
    <property type="term" value="C:plasma membrane"/>
    <property type="evidence" value="ECO:0007669"/>
    <property type="project" value="UniProtKB-SubCell"/>
</dbReference>
<comment type="subcellular location">
    <subcellularLocation>
        <location evidence="1">Cell membrane</location>
        <topology evidence="1">Multi-pass membrane protein</topology>
    </subcellularLocation>
</comment>
<evidence type="ECO:0000256" key="7">
    <source>
        <dbReference type="ARBA" id="ARBA00023136"/>
    </source>
</evidence>
<feature type="transmembrane region" description="Helical" evidence="8">
    <location>
        <begin position="104"/>
        <end position="122"/>
    </location>
</feature>
<dbReference type="GO" id="GO:0022857">
    <property type="term" value="F:transmembrane transporter activity"/>
    <property type="evidence" value="ECO:0007669"/>
    <property type="project" value="InterPro"/>
</dbReference>
<dbReference type="PANTHER" id="PTHR32196:SF21">
    <property type="entry name" value="ABC TRANSPORTER PERMEASE PROTEIN YPHD-RELATED"/>
    <property type="match status" value="1"/>
</dbReference>
<feature type="transmembrane region" description="Helical" evidence="8">
    <location>
        <begin position="289"/>
        <end position="311"/>
    </location>
</feature>
<dbReference type="PANTHER" id="PTHR32196">
    <property type="entry name" value="ABC TRANSPORTER PERMEASE PROTEIN YPHD-RELATED-RELATED"/>
    <property type="match status" value="1"/>
</dbReference>
<keyword evidence="7 8" id="KW-0472">Membrane</keyword>
<proteinExistence type="predicted"/>
<keyword evidence="4" id="KW-0997">Cell inner membrane</keyword>
<feature type="transmembrane region" description="Helical" evidence="8">
    <location>
        <begin position="258"/>
        <end position="277"/>
    </location>
</feature>
<evidence type="ECO:0000256" key="1">
    <source>
        <dbReference type="ARBA" id="ARBA00004651"/>
    </source>
</evidence>
<feature type="transmembrane region" description="Helical" evidence="8">
    <location>
        <begin position="129"/>
        <end position="148"/>
    </location>
</feature>
<feature type="transmembrane region" description="Helical" evidence="8">
    <location>
        <begin position="185"/>
        <end position="204"/>
    </location>
</feature>
<evidence type="ECO:0000256" key="4">
    <source>
        <dbReference type="ARBA" id="ARBA00022519"/>
    </source>
</evidence>
<keyword evidence="6 8" id="KW-1133">Transmembrane helix</keyword>
<evidence type="ECO:0000256" key="8">
    <source>
        <dbReference type="SAM" id="Phobius"/>
    </source>
</evidence>
<evidence type="ECO:0000313" key="11">
    <source>
        <dbReference type="Proteomes" id="UP000216363"/>
    </source>
</evidence>
<keyword evidence="12" id="KW-1185">Reference proteome</keyword>
<dbReference type="Proteomes" id="UP000435957">
    <property type="component" value="Unassembled WGS sequence"/>
</dbReference>
<evidence type="ECO:0000256" key="5">
    <source>
        <dbReference type="ARBA" id="ARBA00022692"/>
    </source>
</evidence>
<evidence type="ECO:0000256" key="6">
    <source>
        <dbReference type="ARBA" id="ARBA00022989"/>
    </source>
</evidence>
<evidence type="ECO:0000313" key="9">
    <source>
        <dbReference type="EMBL" id="KAB2702882.1"/>
    </source>
</evidence>
<protein>
    <submittedName>
        <fullName evidence="9">ABC transporter permease</fullName>
    </submittedName>
    <submittedName>
        <fullName evidence="10">Branched-chain amino acid transport system / permease component family protein</fullName>
    </submittedName>
</protein>
<reference evidence="10 11" key="1">
    <citation type="submission" date="2017-07" db="EMBL/GenBank/DDBJ databases">
        <title>Draft genome of Ochrobactrum lupini type strain LUP21.</title>
        <authorList>
            <person name="Krzyzanowska D.M."/>
            <person name="Jafra S."/>
        </authorList>
    </citation>
    <scope>NUCLEOTIDE SEQUENCE [LARGE SCALE GENOMIC DNA]</scope>
    <source>
        <strain evidence="10 11">LUP21</strain>
    </source>
</reference>
<accession>A0A256GHM7</accession>
<evidence type="ECO:0000256" key="3">
    <source>
        <dbReference type="ARBA" id="ARBA00022475"/>
    </source>
</evidence>
<dbReference type="Pfam" id="PF02653">
    <property type="entry name" value="BPD_transp_2"/>
    <property type="match status" value="1"/>
</dbReference>
<dbReference type="AlphaFoldDB" id="A0A256GHM7"/>
<sequence length="338" mass="35367">MTVDGTHTLTAREGLASRIVQFLMRHSSIVMLVALIAISAYLSDAFLSRGNIFNLLRQLTPLLLISIGMLVVINTGGIDLSVGAVAAAGGLAVAMLTPQLPFDGPIAVLTGVLIVLAFGGLLGAFNGALVAWCSLAPFVVTLAMMTIARGMTYMMSNGQPIRLPYESKSSAIFDSFGSGGVPGLMLPWPVLLSIVAIAFFWFLMHRTVFGRMVIATGSNETAVRLAGIAHRRYVFAVYVISGALSALAGVVVTSRTGVGTPITGIGFELDAIAACVIGGARLSGGRGTVINTLIGVLVLGLIGNIMNLMSIPSYPQQIIKGLIIIAAVMFQRFGRDAR</sequence>